<reference evidence="4" key="1">
    <citation type="submission" date="2019-09" db="EMBL/GenBank/DDBJ databases">
        <title>Mumia zhuanghuii sp. nov. isolated from the intestinal contents of plateau pika (Ochotona curzoniae) in the Qinghai-Tibet plateau of China.</title>
        <authorList>
            <person name="Tian Z."/>
        </authorList>
    </citation>
    <scope>NUCLEOTIDE SEQUENCE [LARGE SCALE GENOMIC DNA]</scope>
    <source>
        <strain evidence="4">L-031</strain>
    </source>
</reference>
<evidence type="ECO:0000313" key="3">
    <source>
        <dbReference type="EMBL" id="QEW02504.1"/>
    </source>
</evidence>
<evidence type="ECO:0000313" key="4">
    <source>
        <dbReference type="Proteomes" id="UP000325516"/>
    </source>
</evidence>
<comment type="similarity">
    <text evidence="1">Belongs to the ComF/GntX family.</text>
</comment>
<dbReference type="Proteomes" id="UP000325516">
    <property type="component" value="Chromosome"/>
</dbReference>
<dbReference type="InterPro" id="IPR000836">
    <property type="entry name" value="PRTase_dom"/>
</dbReference>
<feature type="domain" description="Phosphoribosyltransferase" evidence="2">
    <location>
        <begin position="112"/>
        <end position="208"/>
    </location>
</feature>
<name>A0A5J6L1Y1_9MICO</name>
<dbReference type="AlphaFoldDB" id="A0A5J6L1Y1"/>
<gene>
    <name evidence="3" type="ORF">F6J85_04890</name>
</gene>
<accession>A0A5J6L1Y1</accession>
<dbReference type="PANTHER" id="PTHR47505">
    <property type="entry name" value="DNA UTILIZATION PROTEIN YHGH"/>
    <property type="match status" value="1"/>
</dbReference>
<evidence type="ECO:0000259" key="2">
    <source>
        <dbReference type="Pfam" id="PF00156"/>
    </source>
</evidence>
<sequence length="220" mass="23022">MPTSPVRRALAEALAFLLPVECAGCSAVDVALCEGCLAQLCASPSQQVVDGLTVRSALVYDGVVARVIRALKEEGRTALARPLGEALEAAAASWDLHGVIVVPVPTSAAAMRRRGYRVAELLARRAGWRTQRLVRTTRRTADQRALGIGGRAANVAGSMRARGVAGARVLIVDDVVTTGATLRETARAVRAAGGEVIGAVTVAATPRRISRGRERTGPVR</sequence>
<dbReference type="Gene3D" id="3.40.50.2020">
    <property type="match status" value="1"/>
</dbReference>
<dbReference type="Pfam" id="PF00156">
    <property type="entry name" value="Pribosyltran"/>
    <property type="match status" value="1"/>
</dbReference>
<proteinExistence type="inferred from homology"/>
<dbReference type="InterPro" id="IPR051910">
    <property type="entry name" value="ComF/GntX_DNA_util-trans"/>
</dbReference>
<dbReference type="EMBL" id="CP044232">
    <property type="protein sequence ID" value="QEW02504.1"/>
    <property type="molecule type" value="Genomic_DNA"/>
</dbReference>
<dbReference type="InterPro" id="IPR029057">
    <property type="entry name" value="PRTase-like"/>
</dbReference>
<protein>
    <submittedName>
        <fullName evidence="3">ComF family protein</fullName>
    </submittedName>
</protein>
<evidence type="ECO:0000256" key="1">
    <source>
        <dbReference type="ARBA" id="ARBA00008007"/>
    </source>
</evidence>
<dbReference type="RefSeq" id="WP_150924076.1">
    <property type="nucleotide sequence ID" value="NZ_CP044232.1"/>
</dbReference>
<dbReference type="PANTHER" id="PTHR47505:SF1">
    <property type="entry name" value="DNA UTILIZATION PROTEIN YHGH"/>
    <property type="match status" value="1"/>
</dbReference>
<dbReference type="SUPFAM" id="SSF53271">
    <property type="entry name" value="PRTase-like"/>
    <property type="match status" value="1"/>
</dbReference>
<dbReference type="KEGG" id="mlz:F6J85_04890"/>
<organism evidence="3 4">
    <name type="scientific">Microbacterium lushaniae</name>
    <dbReference type="NCBI Taxonomy" id="2614639"/>
    <lineage>
        <taxon>Bacteria</taxon>
        <taxon>Bacillati</taxon>
        <taxon>Actinomycetota</taxon>
        <taxon>Actinomycetes</taxon>
        <taxon>Micrococcales</taxon>
        <taxon>Microbacteriaceae</taxon>
        <taxon>Microbacterium</taxon>
    </lineage>
</organism>
<dbReference type="CDD" id="cd06223">
    <property type="entry name" value="PRTases_typeI"/>
    <property type="match status" value="1"/>
</dbReference>
<keyword evidence="4" id="KW-1185">Reference proteome</keyword>